<keyword evidence="3" id="KW-1185">Reference proteome</keyword>
<dbReference type="EMBL" id="VJOL01000022">
    <property type="protein sequence ID" value="TSE29644.1"/>
    <property type="molecule type" value="Genomic_DNA"/>
</dbReference>
<accession>A0A554X1D1</accession>
<dbReference type="Proteomes" id="UP000318542">
    <property type="component" value="Unassembled WGS sequence"/>
</dbReference>
<evidence type="ECO:0008006" key="4">
    <source>
        <dbReference type="Google" id="ProtNLM"/>
    </source>
</evidence>
<gene>
    <name evidence="2" type="ORF">Tther_01380</name>
</gene>
<dbReference type="RefSeq" id="WP_143902273.1">
    <property type="nucleotide sequence ID" value="NZ_VJOL01000022.1"/>
</dbReference>
<dbReference type="OrthoDB" id="6605127at2"/>
<evidence type="ECO:0000313" key="3">
    <source>
        <dbReference type="Proteomes" id="UP000318542"/>
    </source>
</evidence>
<dbReference type="AlphaFoldDB" id="A0A554X1D1"/>
<evidence type="ECO:0000256" key="1">
    <source>
        <dbReference type="SAM" id="Phobius"/>
    </source>
</evidence>
<sequence length="170" mass="18870">MPQLTLSDFTPHAGQRRILRAASKRNVCCMGRRWGKTEMLKEVIVAYPGGALGGKDGRGRKGLPCAWYAPNDSYFSRVFFELVEQYQPVIRKASTQPRPVIEFINGGRIDFWTLADLDGDAWFISTPNGINYFAIAMGATACVLMRAAARPRRRSRRCRGGAATGANTRP</sequence>
<protein>
    <recommendedName>
        <fullName evidence="4">Terminase-like family protein</fullName>
    </recommendedName>
</protein>
<comment type="caution">
    <text evidence="2">The sequence shown here is derived from an EMBL/GenBank/DDBJ whole genome shotgun (WGS) entry which is preliminary data.</text>
</comment>
<keyword evidence="1" id="KW-1133">Transmembrane helix</keyword>
<keyword evidence="1" id="KW-0472">Membrane</keyword>
<feature type="transmembrane region" description="Helical" evidence="1">
    <location>
        <begin position="130"/>
        <end position="149"/>
    </location>
</feature>
<name>A0A554X1D1_9BURK</name>
<reference evidence="2 3" key="1">
    <citation type="submission" date="2019-07" db="EMBL/GenBank/DDBJ databases">
        <title>Tepidimonas thermarum AA-1 draft genome.</title>
        <authorList>
            <person name="Da Costa M.S."/>
            <person name="Froufe H.J.C."/>
            <person name="Egas C."/>
            <person name="Albuquerque L."/>
        </authorList>
    </citation>
    <scope>NUCLEOTIDE SEQUENCE [LARGE SCALE GENOMIC DNA]</scope>
    <source>
        <strain evidence="2 3">AA-1</strain>
    </source>
</reference>
<proteinExistence type="predicted"/>
<organism evidence="2 3">
    <name type="scientific">Tepidimonas thermarum</name>
    <dbReference type="NCBI Taxonomy" id="335431"/>
    <lineage>
        <taxon>Bacteria</taxon>
        <taxon>Pseudomonadati</taxon>
        <taxon>Pseudomonadota</taxon>
        <taxon>Betaproteobacteria</taxon>
        <taxon>Burkholderiales</taxon>
        <taxon>Tepidimonas</taxon>
    </lineage>
</organism>
<evidence type="ECO:0000313" key="2">
    <source>
        <dbReference type="EMBL" id="TSE29644.1"/>
    </source>
</evidence>
<keyword evidence="1" id="KW-0812">Transmembrane</keyword>